<name>A0ABN8EIZ5_9GAMM</name>
<dbReference type="Pfam" id="PF10986">
    <property type="entry name" value="ZrgA"/>
    <property type="match status" value="1"/>
</dbReference>
<evidence type="ECO:0000256" key="1">
    <source>
        <dbReference type="SAM" id="MobiDB-lite"/>
    </source>
</evidence>
<reference evidence="3" key="1">
    <citation type="submission" date="2021-12" db="EMBL/GenBank/DDBJ databases">
        <authorList>
            <person name="Rodrigo-Torres L."/>
            <person name="Arahal R. D."/>
            <person name="Lucena T."/>
        </authorList>
    </citation>
    <scope>NUCLEOTIDE SEQUENCE</scope>
    <source>
        <strain evidence="3">CECT 8267</strain>
    </source>
</reference>
<protein>
    <recommendedName>
        <fullName evidence="5">DUF2796 domain-containing protein</fullName>
    </recommendedName>
</protein>
<accession>A0ABN8EIZ5</accession>
<comment type="caution">
    <text evidence="3">The sequence shown here is derived from an EMBL/GenBank/DDBJ whole genome shotgun (WGS) entry which is preliminary data.</text>
</comment>
<dbReference type="RefSeq" id="WP_237445065.1">
    <property type="nucleotide sequence ID" value="NZ_CAKLPX010000003.1"/>
</dbReference>
<feature type="region of interest" description="Disordered" evidence="1">
    <location>
        <begin position="114"/>
        <end position="137"/>
    </location>
</feature>
<sequence length="198" mass="21715">MLKQCFITIGLIISASSLADNNAHQNHGDHHHSASQPAGNQQPHLHGTAELTLALEANRLAISLASPAANIVGFEHTASSESQKQTVAQAKSLLEASSDMFTFSGGECHLSQAAADMSALTERDEDEHHQHHDEHQNNHSEINASYFFECQQGQKLQTVTVNLFHYFTGLETLNVSWLTDHQQGASELTANSRVIRLR</sequence>
<dbReference type="Proteomes" id="UP000838100">
    <property type="component" value="Unassembled WGS sequence"/>
</dbReference>
<evidence type="ECO:0008006" key="5">
    <source>
        <dbReference type="Google" id="ProtNLM"/>
    </source>
</evidence>
<dbReference type="EMBL" id="CAKLPX010000003">
    <property type="protein sequence ID" value="CAH0992375.1"/>
    <property type="molecule type" value="Genomic_DNA"/>
</dbReference>
<evidence type="ECO:0000313" key="3">
    <source>
        <dbReference type="EMBL" id="CAH0992375.1"/>
    </source>
</evidence>
<keyword evidence="2" id="KW-0732">Signal</keyword>
<organism evidence="3 4">
    <name type="scientific">Sinobacterium norvegicum</name>
    <dbReference type="NCBI Taxonomy" id="1641715"/>
    <lineage>
        <taxon>Bacteria</taxon>
        <taxon>Pseudomonadati</taxon>
        <taxon>Pseudomonadota</taxon>
        <taxon>Gammaproteobacteria</taxon>
        <taxon>Cellvibrionales</taxon>
        <taxon>Spongiibacteraceae</taxon>
        <taxon>Sinobacterium</taxon>
    </lineage>
</organism>
<keyword evidence="4" id="KW-1185">Reference proteome</keyword>
<dbReference type="InterPro" id="IPR021253">
    <property type="entry name" value="ZrgA-like"/>
</dbReference>
<feature type="compositionally biased region" description="Polar residues" evidence="1">
    <location>
        <begin position="34"/>
        <end position="43"/>
    </location>
</feature>
<proteinExistence type="predicted"/>
<feature type="signal peptide" evidence="2">
    <location>
        <begin position="1"/>
        <end position="19"/>
    </location>
</feature>
<feature type="compositionally biased region" description="Basic and acidic residues" evidence="1">
    <location>
        <begin position="126"/>
        <end position="137"/>
    </location>
</feature>
<evidence type="ECO:0000256" key="2">
    <source>
        <dbReference type="SAM" id="SignalP"/>
    </source>
</evidence>
<feature type="chain" id="PRO_5045867347" description="DUF2796 domain-containing protein" evidence="2">
    <location>
        <begin position="20"/>
        <end position="198"/>
    </location>
</feature>
<evidence type="ECO:0000313" key="4">
    <source>
        <dbReference type="Proteomes" id="UP000838100"/>
    </source>
</evidence>
<feature type="region of interest" description="Disordered" evidence="1">
    <location>
        <begin position="22"/>
        <end position="44"/>
    </location>
</feature>
<gene>
    <name evidence="3" type="ORF">SIN8267_02494</name>
</gene>